<keyword evidence="3" id="KW-0813">Transport</keyword>
<organism evidence="12 13">
    <name type="scientific">Olsenella porci</name>
    <dbReference type="NCBI Taxonomy" id="2652279"/>
    <lineage>
        <taxon>Bacteria</taxon>
        <taxon>Bacillati</taxon>
        <taxon>Actinomycetota</taxon>
        <taxon>Coriobacteriia</taxon>
        <taxon>Coriobacteriales</taxon>
        <taxon>Atopobiaceae</taxon>
        <taxon>Olsenella</taxon>
    </lineage>
</organism>
<feature type="transmembrane region" description="Helical" evidence="10">
    <location>
        <begin position="57"/>
        <end position="77"/>
    </location>
</feature>
<keyword evidence="13" id="KW-1185">Reference proteome</keyword>
<evidence type="ECO:0000256" key="2">
    <source>
        <dbReference type="ARBA" id="ARBA00005551"/>
    </source>
</evidence>
<dbReference type="Pfam" id="PF00999">
    <property type="entry name" value="Na_H_Exchanger"/>
    <property type="match status" value="1"/>
</dbReference>
<evidence type="ECO:0000256" key="6">
    <source>
        <dbReference type="ARBA" id="ARBA00022989"/>
    </source>
</evidence>
<evidence type="ECO:0000256" key="8">
    <source>
        <dbReference type="ARBA" id="ARBA00023136"/>
    </source>
</evidence>
<dbReference type="GO" id="GO:0015297">
    <property type="term" value="F:antiporter activity"/>
    <property type="evidence" value="ECO:0007669"/>
    <property type="project" value="UniProtKB-KW"/>
</dbReference>
<feature type="transmembrane region" description="Helical" evidence="10">
    <location>
        <begin position="221"/>
        <end position="237"/>
    </location>
</feature>
<feature type="transmembrane region" description="Helical" evidence="10">
    <location>
        <begin position="271"/>
        <end position="290"/>
    </location>
</feature>
<evidence type="ECO:0000259" key="11">
    <source>
        <dbReference type="Pfam" id="PF00999"/>
    </source>
</evidence>
<evidence type="ECO:0000313" key="13">
    <source>
        <dbReference type="Proteomes" id="UP000469325"/>
    </source>
</evidence>
<feature type="transmembrane region" description="Helical" evidence="10">
    <location>
        <begin position="179"/>
        <end position="200"/>
    </location>
</feature>
<keyword evidence="6 10" id="KW-1133">Transmembrane helix</keyword>
<accession>A0A6N7XT50</accession>
<feature type="transmembrane region" description="Helical" evidence="10">
    <location>
        <begin position="369"/>
        <end position="391"/>
    </location>
</feature>
<evidence type="ECO:0000256" key="10">
    <source>
        <dbReference type="SAM" id="Phobius"/>
    </source>
</evidence>
<proteinExistence type="inferred from homology"/>
<feature type="transmembrane region" description="Helical" evidence="10">
    <location>
        <begin position="118"/>
        <end position="139"/>
    </location>
</feature>
<dbReference type="EMBL" id="VUNC01000003">
    <property type="protein sequence ID" value="MST72541.1"/>
    <property type="molecule type" value="Genomic_DNA"/>
</dbReference>
<dbReference type="RefSeq" id="WP_154434745.1">
    <property type="nucleotide sequence ID" value="NZ_VUNC01000003.1"/>
</dbReference>
<protein>
    <submittedName>
        <fullName evidence="12">Cation:proton antiporter</fullName>
    </submittedName>
</protein>
<feature type="transmembrane region" description="Helical" evidence="10">
    <location>
        <begin position="151"/>
        <end position="173"/>
    </location>
</feature>
<keyword evidence="4" id="KW-0050">Antiport</keyword>
<comment type="caution">
    <text evidence="12">The sequence shown here is derived from an EMBL/GenBank/DDBJ whole genome shotgun (WGS) entry which is preliminary data.</text>
</comment>
<keyword evidence="5 10" id="KW-0812">Transmembrane</keyword>
<evidence type="ECO:0000256" key="3">
    <source>
        <dbReference type="ARBA" id="ARBA00022448"/>
    </source>
</evidence>
<evidence type="ECO:0000256" key="4">
    <source>
        <dbReference type="ARBA" id="ARBA00022449"/>
    </source>
</evidence>
<keyword evidence="7" id="KW-0406">Ion transport</keyword>
<evidence type="ECO:0000256" key="7">
    <source>
        <dbReference type="ARBA" id="ARBA00023065"/>
    </source>
</evidence>
<feature type="transmembrane region" description="Helical" evidence="10">
    <location>
        <begin position="33"/>
        <end position="51"/>
    </location>
</feature>
<feature type="transmembrane region" description="Helical" evidence="10">
    <location>
        <begin position="302"/>
        <end position="323"/>
    </location>
</feature>
<feature type="transmembrane region" description="Helical" evidence="10">
    <location>
        <begin position="335"/>
        <end position="357"/>
    </location>
</feature>
<evidence type="ECO:0000313" key="12">
    <source>
        <dbReference type="EMBL" id="MST72541.1"/>
    </source>
</evidence>
<dbReference type="InterPro" id="IPR038770">
    <property type="entry name" value="Na+/solute_symporter_sf"/>
</dbReference>
<keyword evidence="8 10" id="KW-0472">Membrane</keyword>
<feature type="compositionally biased region" description="Basic residues" evidence="9">
    <location>
        <begin position="468"/>
        <end position="477"/>
    </location>
</feature>
<dbReference type="GO" id="GO:0016020">
    <property type="term" value="C:membrane"/>
    <property type="evidence" value="ECO:0007669"/>
    <property type="project" value="UniProtKB-SubCell"/>
</dbReference>
<feature type="transmembrane region" description="Helical" evidence="10">
    <location>
        <begin position="6"/>
        <end position="26"/>
    </location>
</feature>
<feature type="region of interest" description="Disordered" evidence="9">
    <location>
        <begin position="461"/>
        <end position="506"/>
    </location>
</feature>
<dbReference type="InterPro" id="IPR006153">
    <property type="entry name" value="Cation/H_exchanger_TM"/>
</dbReference>
<dbReference type="PANTHER" id="PTHR43562">
    <property type="entry name" value="NAPA-TYPE SODIUM/HYDROGEN ANTIPORTER"/>
    <property type="match status" value="1"/>
</dbReference>
<sequence>METTLLSLFVILVVTAIAPFLASLVPGRAVPEVVFLVFAGALLGPYGANLVSNEGLAMQTLSDLGLGFLFLMAGYEIDPRELLGHQGRVASVSWFVSLGLGFAFVALVFSHLGFERSSWPAMALLMTTTAYGTLAPIMRDRNLGPTRVGKAVVAYGSTGELLPVVAMSLMLSGRTLSRSLVVLGVFLAVCVVVLVFSMTLKRIGGRFWTFVTQSAGPSSHAMMRLVTAILVLLLLAAEFFSMDAVLGAFAAGFILRALFPEGNEVMERNLHVVGAGLFQPIFFVVSGAGIDLGAAASNLPVLFGFIGALVLVRGVVVGISLKVDPQTRDMGWREVLSASAYCTMALPLVVAITGVAVGNGVMLDSTASVLVTSGALTVLLVPALTSLVHAADESGVADISQELAQGDQTVREVLHRHNEEWHQAHHAYLEQRARRRSQGTYLSAADFYALSGGMSGYVPRKGLDLHDRRGHGGHGGRGKPAAEHGGQAHGDVRATEGIGTEGRSDS</sequence>
<feature type="transmembrane region" description="Helical" evidence="10">
    <location>
        <begin position="243"/>
        <end position="259"/>
    </location>
</feature>
<dbReference type="Proteomes" id="UP000469325">
    <property type="component" value="Unassembled WGS sequence"/>
</dbReference>
<evidence type="ECO:0000256" key="5">
    <source>
        <dbReference type="ARBA" id="ARBA00022692"/>
    </source>
</evidence>
<dbReference type="GO" id="GO:1902600">
    <property type="term" value="P:proton transmembrane transport"/>
    <property type="evidence" value="ECO:0007669"/>
    <property type="project" value="InterPro"/>
</dbReference>
<feature type="transmembrane region" description="Helical" evidence="10">
    <location>
        <begin position="89"/>
        <end position="112"/>
    </location>
</feature>
<dbReference type="PANTHER" id="PTHR43562:SF1">
    <property type="entry name" value="NA(+)_H(+) ANTIPORTER YJBQ-RELATED"/>
    <property type="match status" value="1"/>
</dbReference>
<dbReference type="Gene3D" id="1.20.1530.20">
    <property type="match status" value="1"/>
</dbReference>
<dbReference type="AlphaFoldDB" id="A0A6N7XT50"/>
<feature type="domain" description="Cation/H+ exchanger transmembrane" evidence="11">
    <location>
        <begin position="14"/>
        <end position="383"/>
    </location>
</feature>
<evidence type="ECO:0000256" key="9">
    <source>
        <dbReference type="SAM" id="MobiDB-lite"/>
    </source>
</evidence>
<name>A0A6N7XT50_9ACTN</name>
<gene>
    <name evidence="12" type="ORF">FYJ68_05390</name>
</gene>
<evidence type="ECO:0000256" key="1">
    <source>
        <dbReference type="ARBA" id="ARBA00004141"/>
    </source>
</evidence>
<comment type="subcellular location">
    <subcellularLocation>
        <location evidence="1">Membrane</location>
        <topology evidence="1">Multi-pass membrane protein</topology>
    </subcellularLocation>
</comment>
<reference evidence="12 13" key="1">
    <citation type="submission" date="2019-08" db="EMBL/GenBank/DDBJ databases">
        <title>In-depth cultivation of the pig gut microbiome towards novel bacterial diversity and tailored functional studies.</title>
        <authorList>
            <person name="Wylensek D."/>
            <person name="Hitch T.C.A."/>
            <person name="Clavel T."/>
        </authorList>
    </citation>
    <scope>NUCLEOTIDE SEQUENCE [LARGE SCALE GENOMIC DNA]</scope>
    <source>
        <strain evidence="12 13">CA-Schmier-601-WT-1</strain>
    </source>
</reference>
<comment type="similarity">
    <text evidence="2">Belongs to the monovalent cation:proton antiporter 2 (CPA2) transporter (TC 2.A.37) family.</text>
</comment>